<keyword evidence="1" id="KW-0812">Transmembrane</keyword>
<keyword evidence="3" id="KW-1185">Reference proteome</keyword>
<feature type="transmembrane region" description="Helical" evidence="1">
    <location>
        <begin position="12"/>
        <end position="34"/>
    </location>
</feature>
<keyword evidence="1" id="KW-0472">Membrane</keyword>
<evidence type="ECO:0000313" key="2">
    <source>
        <dbReference type="EMBL" id="MCW1934387.1"/>
    </source>
</evidence>
<reference evidence="2 3" key="1">
    <citation type="submission" date="2022-10" db="EMBL/GenBank/DDBJ databases">
        <title>Pararhodobacter sp. nov., isolated from marine algae.</title>
        <authorList>
            <person name="Choi B.J."/>
            <person name="Kim J.M."/>
            <person name="Lee J.K."/>
            <person name="Choi D.G."/>
            <person name="Jeon C.O."/>
        </authorList>
    </citation>
    <scope>NUCLEOTIDE SEQUENCE [LARGE SCALE GENOMIC DNA]</scope>
    <source>
        <strain evidence="2 3">ZQ420</strain>
    </source>
</reference>
<dbReference type="Proteomes" id="UP001208938">
    <property type="component" value="Unassembled WGS sequence"/>
</dbReference>
<evidence type="ECO:0000256" key="1">
    <source>
        <dbReference type="SAM" id="Phobius"/>
    </source>
</evidence>
<keyword evidence="1" id="KW-1133">Transmembrane helix</keyword>
<organism evidence="2 3">
    <name type="scientific">Pararhodobacter zhoushanensis</name>
    <dbReference type="NCBI Taxonomy" id="2479545"/>
    <lineage>
        <taxon>Bacteria</taxon>
        <taxon>Pseudomonadati</taxon>
        <taxon>Pseudomonadota</taxon>
        <taxon>Alphaproteobacteria</taxon>
        <taxon>Rhodobacterales</taxon>
        <taxon>Paracoccaceae</taxon>
        <taxon>Pararhodobacter</taxon>
    </lineage>
</organism>
<protein>
    <recommendedName>
        <fullName evidence="4">YcxB-like protein</fullName>
    </recommendedName>
</protein>
<feature type="transmembrane region" description="Helical" evidence="1">
    <location>
        <begin position="40"/>
        <end position="59"/>
    </location>
</feature>
<accession>A0ABT3H3L2</accession>
<evidence type="ECO:0000313" key="3">
    <source>
        <dbReference type="Proteomes" id="UP001208938"/>
    </source>
</evidence>
<comment type="caution">
    <text evidence="2">The sequence shown here is derived from an EMBL/GenBank/DDBJ whole genome shotgun (WGS) entry which is preliminary data.</text>
</comment>
<dbReference type="EMBL" id="JAPDFL010000001">
    <property type="protein sequence ID" value="MCW1934387.1"/>
    <property type="molecule type" value="Genomic_DNA"/>
</dbReference>
<proteinExistence type="predicted"/>
<evidence type="ECO:0008006" key="4">
    <source>
        <dbReference type="Google" id="ProtNLM"/>
    </source>
</evidence>
<name>A0ABT3H3L2_9RHOB</name>
<gene>
    <name evidence="2" type="ORF">OKW52_19550</name>
</gene>
<dbReference type="RefSeq" id="WP_264507186.1">
    <property type="nucleotide sequence ID" value="NZ_JAPDFL010000001.1"/>
</dbReference>
<sequence length="171" mass="18564">MTLFWRPEALAILRRWGETLAALALTALGVWWALQGPGPVYWLGWILALIGAGLTWGAVQRARFTARGDAAGVIEVIEGEIRYFGPRGGGVIALDLMQTLMLSADGAFWLVESLDGTILAIPRAAKGNKALFDAFAALDGLDMPLLLRTLAQGPAPRARAIWQRRSQRLLT</sequence>